<feature type="region of interest" description="Disordered" evidence="7">
    <location>
        <begin position="1659"/>
        <end position="1787"/>
    </location>
</feature>
<feature type="compositionally biased region" description="Polar residues" evidence="7">
    <location>
        <begin position="51"/>
        <end position="77"/>
    </location>
</feature>
<evidence type="ECO:0000256" key="2">
    <source>
        <dbReference type="ARBA" id="ARBA00004348"/>
    </source>
</evidence>
<keyword evidence="4" id="KW-0344">Guanine-nucleotide releasing factor</keyword>
<organism evidence="9 10">
    <name type="scientific">Rhinocladiella mackenziei CBS 650.93</name>
    <dbReference type="NCBI Taxonomy" id="1442369"/>
    <lineage>
        <taxon>Eukaryota</taxon>
        <taxon>Fungi</taxon>
        <taxon>Dikarya</taxon>
        <taxon>Ascomycota</taxon>
        <taxon>Pezizomycotina</taxon>
        <taxon>Eurotiomycetes</taxon>
        <taxon>Chaetothyriomycetidae</taxon>
        <taxon>Chaetothyriales</taxon>
        <taxon>Herpotrichiellaceae</taxon>
        <taxon>Rhinocladiella</taxon>
    </lineage>
</organism>
<dbReference type="GO" id="GO:0005795">
    <property type="term" value="C:Golgi stack"/>
    <property type="evidence" value="ECO:0007669"/>
    <property type="project" value="UniProtKB-SubCell"/>
</dbReference>
<dbReference type="SUPFAM" id="SSF48065">
    <property type="entry name" value="DBL homology domain (DH-domain)"/>
    <property type="match status" value="1"/>
</dbReference>
<feature type="compositionally biased region" description="Polar residues" evidence="7">
    <location>
        <begin position="1"/>
        <end position="11"/>
    </location>
</feature>
<feature type="compositionally biased region" description="Basic and acidic residues" evidence="7">
    <location>
        <begin position="1834"/>
        <end position="1847"/>
    </location>
</feature>
<comment type="subcellular location">
    <subcellularLocation>
        <location evidence="1">Cell junction</location>
    </subcellularLocation>
    <subcellularLocation>
        <location evidence="2">Golgi apparatus</location>
        <location evidence="2">Golgi stack</location>
    </subcellularLocation>
</comment>
<feature type="compositionally biased region" description="Polar residues" evidence="7">
    <location>
        <begin position="1702"/>
        <end position="1718"/>
    </location>
</feature>
<dbReference type="Proteomes" id="UP000053617">
    <property type="component" value="Unassembled WGS sequence"/>
</dbReference>
<dbReference type="GO" id="GO:0005085">
    <property type="term" value="F:guanyl-nucleotide exchange factor activity"/>
    <property type="evidence" value="ECO:0007669"/>
    <property type="project" value="UniProtKB-KW"/>
</dbReference>
<dbReference type="InterPro" id="IPR000219">
    <property type="entry name" value="DH_dom"/>
</dbReference>
<feature type="compositionally biased region" description="Polar residues" evidence="7">
    <location>
        <begin position="208"/>
        <end position="221"/>
    </location>
</feature>
<feature type="compositionally biased region" description="Polar residues" evidence="7">
    <location>
        <begin position="376"/>
        <end position="403"/>
    </location>
</feature>
<feature type="compositionally biased region" description="Pro residues" evidence="7">
    <location>
        <begin position="1066"/>
        <end position="1080"/>
    </location>
</feature>
<gene>
    <name evidence="9" type="ORF">Z518_10325</name>
</gene>
<dbReference type="InterPro" id="IPR004148">
    <property type="entry name" value="BAR_dom"/>
</dbReference>
<feature type="compositionally biased region" description="Low complexity" evidence="7">
    <location>
        <begin position="849"/>
        <end position="858"/>
    </location>
</feature>
<keyword evidence="10" id="KW-1185">Reference proteome</keyword>
<feature type="compositionally biased region" description="Polar residues" evidence="7">
    <location>
        <begin position="595"/>
        <end position="606"/>
    </location>
</feature>
<dbReference type="InterPro" id="IPR001331">
    <property type="entry name" value="GDS_CDC24_CS"/>
</dbReference>
<feature type="compositionally biased region" description="Polar residues" evidence="7">
    <location>
        <begin position="231"/>
        <end position="241"/>
    </location>
</feature>
<feature type="region of interest" description="Disordered" evidence="7">
    <location>
        <begin position="1"/>
        <end position="90"/>
    </location>
</feature>
<dbReference type="Pfam" id="PF03114">
    <property type="entry name" value="BAR"/>
    <property type="match status" value="1"/>
</dbReference>
<dbReference type="PANTHER" id="PTHR22834:SF20">
    <property type="entry name" value="SH3 DOMAIN-CONTAINING PROTEIN"/>
    <property type="match status" value="1"/>
</dbReference>
<feature type="region of interest" description="Disordered" evidence="7">
    <location>
        <begin position="744"/>
        <end position="767"/>
    </location>
</feature>
<evidence type="ECO:0000256" key="3">
    <source>
        <dbReference type="ARBA" id="ARBA00018186"/>
    </source>
</evidence>
<feature type="region of interest" description="Disordered" evidence="7">
    <location>
        <begin position="131"/>
        <end position="185"/>
    </location>
</feature>
<sequence length="1917" mass="211843">MPSAVSSQNNYYAAHHRRQSSQSQTNLPDQIRNSPSQAQSPNRSLVFLPSTAYSPSQPVTQRSRNSSFTTASKSNPRLDTAPSEDVTNDPHEFYRQYQDPFTNSSPVALHQEAIRTTALDNEDEHPIAARKSSFASAQSDEDKASRAARNSVGAHKLSVNTQRISNGNWDNGQTKPSTTMPNVLRSRKTSFKDLVARFDASPGDVPSLPTQQISRPASRTASPMPYAPMDTSHSYGSSLPQPKQPASRLSESSRRMPTTSARTGIRAPSNDKSSRPRGSSSTAGPSPGASNPEAPEPGRKLLFGEVLLSTSNVPAAGYGIYNARRRRGSEGSPMHSPNPMFPSNDGISQSQREATTRRPQSPSQSQSGRKHRRANSDFTGPQSKTFLRQSQSPSLMGMATTSKHQAEPLAKSSAQSRIPVSTRHHRMASDSATISSANHPAIVSQLPLRVPDRGQSSSGPSPSGDRKPPSPRRRPHSPMQIKSPGRRTRVTGSATGEKSPSLRANIIAPPPKISPPLRSSRPRLPVSSATTAASRAKMAEKFQTMAKQQSEQKTYRRQRPPELSDIDLKARRLKITQALSRSREGQELRGGGIETRSTSRTNSVTPSLEGPDRPDQGVQEHTEIPAVVVNEAVMDTPDERSFYSPIQGQAGDQRAFTQNALKVVEDIDSPTLGHAEAAFNSIPLTLDTHLLPRRDEQEPYSAVTEGTMATEATEATMIDAEPQTDATRLQTPGQSLLSQINTLRSQSSNSPLSSTSPVSGENSDHADEVSVHLMLRETTYLDDDEAVEKGYRPFAPTAGPELALSRSNEGSSWSSSIEDQRESETREQTSSGPEVTPRQDEEVANNIHSDSLSESSHSGIQDDAHGENYASDAYTIVNLVLQQQTPSGVVDQQLVDDIYHRIIQASPDLADAENVDEEKVVRLCLQELDEYHSQWDRSEPLRPRSAQYFHPGPGRDAAGEKAGISHASADFPSSDHVVHPPPQSYRSHKYKSSLDSAEDWAETSPSVGDWMQFALKSPTDAQRQHQQSSLTHETFLHDGLEPPGQGHTDHTNQMSEPTPLAADPNIPRPPSHSPPPPPVAKRPSIDQTWSAPAGIKSVMAHPPPPARPLTAVSQISARSSLDQQVVPSSSSTTRPSVEDQSPEHRRLKQRRHVLKELVDTEYTYERDMRVLCDIYKQTAETVISDEDIKIIFGNVELVQQFSRDFLGYLKQVVYPAYVMEKSDRRKNGDRASTAQSSNASIDLIEMTDAQKDEKTTVGEAFEAGMPEMEKVYTDYIRTRHAANKRLEALQSSSTVRQWLKECSENSTDITNAWSLDALLVKPIQRITKYPLLLHQLLEATPDTHPDINPLRRAAAEISEVNVRINEVKKHTELVDQVLNRKRKESDVRNGLTKAFGRRAEKLRQHVGINEMYEDGEYAKLKINYDNNIAHLFLVNKDCQGYIEAIKEWVTRMCELAAAAEAWVDVGHTNYAQAESKLRQFAIVVRGINSIALPDHIDQVTKRVLQPMEKTTPLLEKFKSDSKGLIQKREKRLLDYNQFKNKKDKGEKIDKKMTERMEQWEALNLEAKERMKRLLRATADLVHSCQANLLELHLNWLAMCKQKFSAAMEIPLDKLDKADIVKDWQEDFDYQEASALSLSICNGSLLADAVNMLSFLTPGSTLTGDDSPRQASWNSGMNRSVSMSNDGTQGLMTEQYRRHSGGPLSSQNEDPTDWSSATHVNGRIRAPSAMSGRMPETSSRTVAASIHTVNSANVSRPGTSLGQSEDHTRPAPRLSLETPSPSIGPLLTESPAAVKHTSMSTFYSASPGPSQSQSHLPTSGGSIFSSAMPMEDGIEPEREPEQREPRREPGVLFTAASVYEFNIDRSRQQGGFRYLTYVTGEIFDVIAEHGELWLAINQDDATREIGWIWNKHFAKLAE</sequence>
<evidence type="ECO:0000256" key="5">
    <source>
        <dbReference type="ARBA" id="ARBA00022949"/>
    </source>
</evidence>
<feature type="compositionally biased region" description="Polar residues" evidence="7">
    <location>
        <begin position="1799"/>
        <end position="1824"/>
    </location>
</feature>
<accession>A0A0D2FDM6</accession>
<feature type="region of interest" description="Disordered" evidence="7">
    <location>
        <begin position="948"/>
        <end position="990"/>
    </location>
</feature>
<dbReference type="HOGENOM" id="CLU_001112_0_0_1"/>
<feature type="compositionally biased region" description="Low complexity" evidence="7">
    <location>
        <begin position="276"/>
        <end position="290"/>
    </location>
</feature>
<dbReference type="Gene3D" id="1.20.900.10">
    <property type="entry name" value="Dbl homology (DH) domain"/>
    <property type="match status" value="1"/>
</dbReference>
<feature type="compositionally biased region" description="Polar residues" evidence="7">
    <location>
        <begin position="158"/>
        <end position="181"/>
    </location>
</feature>
<feature type="region of interest" description="Disordered" evidence="7">
    <location>
        <begin position="577"/>
        <end position="618"/>
    </location>
</feature>
<evidence type="ECO:0000259" key="8">
    <source>
        <dbReference type="PROSITE" id="PS50010"/>
    </source>
</evidence>
<feature type="region of interest" description="Disordered" evidence="7">
    <location>
        <begin position="199"/>
        <end position="298"/>
    </location>
</feature>
<feature type="compositionally biased region" description="Low complexity" evidence="7">
    <location>
        <begin position="515"/>
        <end position="528"/>
    </location>
</feature>
<dbReference type="GO" id="GO:0031991">
    <property type="term" value="P:regulation of actomyosin contractile ring contraction"/>
    <property type="evidence" value="ECO:0007669"/>
    <property type="project" value="TreeGrafter"/>
</dbReference>
<feature type="compositionally biased region" description="Polar residues" evidence="7">
    <location>
        <begin position="1659"/>
        <end position="1691"/>
    </location>
</feature>
<dbReference type="VEuPathDB" id="FungiDB:Z518_10325"/>
<feature type="compositionally biased region" description="Low complexity" evidence="7">
    <location>
        <begin position="453"/>
        <end position="463"/>
    </location>
</feature>
<dbReference type="PROSITE" id="PS00741">
    <property type="entry name" value="DH_1"/>
    <property type="match status" value="1"/>
</dbReference>
<evidence type="ECO:0000313" key="10">
    <source>
        <dbReference type="Proteomes" id="UP000053617"/>
    </source>
</evidence>
<proteinExistence type="predicted"/>
<dbReference type="InterPro" id="IPR051492">
    <property type="entry name" value="Dynamin-Rho_GEF"/>
</dbReference>
<dbReference type="SMART" id="SM00325">
    <property type="entry name" value="RhoGEF"/>
    <property type="match status" value="1"/>
</dbReference>
<dbReference type="Pfam" id="PF00621">
    <property type="entry name" value="RhoGEF"/>
    <property type="match status" value="1"/>
</dbReference>
<feature type="region of interest" description="Disordered" evidence="7">
    <location>
        <begin position="1036"/>
        <end position="1086"/>
    </location>
</feature>
<feature type="region of interest" description="Disordered" evidence="7">
    <location>
        <begin position="1799"/>
        <end position="1847"/>
    </location>
</feature>
<feature type="domain" description="DH" evidence="8">
    <location>
        <begin position="1149"/>
        <end position="1367"/>
    </location>
</feature>
<dbReference type="Gene3D" id="1.20.1270.60">
    <property type="entry name" value="Arfaptin homology (AH) domain/BAR domain"/>
    <property type="match status" value="1"/>
</dbReference>
<dbReference type="InterPro" id="IPR027267">
    <property type="entry name" value="AH/BAR_dom_sf"/>
</dbReference>
<protein>
    <recommendedName>
        <fullName evidence="3">Dynamin-binding protein</fullName>
    </recommendedName>
    <alternativeName>
        <fullName evidence="6">Scaffold protein Tuba</fullName>
    </alternativeName>
</protein>
<dbReference type="SUPFAM" id="SSF103657">
    <property type="entry name" value="BAR/IMD domain-like"/>
    <property type="match status" value="1"/>
</dbReference>
<dbReference type="STRING" id="1442369.A0A0D2FDM6"/>
<dbReference type="PROSITE" id="PS50010">
    <property type="entry name" value="DH_2"/>
    <property type="match status" value="1"/>
</dbReference>
<dbReference type="EMBL" id="KN847483">
    <property type="protein sequence ID" value="KIX00187.1"/>
    <property type="molecule type" value="Genomic_DNA"/>
</dbReference>
<feature type="compositionally biased region" description="Polar residues" evidence="7">
    <location>
        <begin position="1735"/>
        <end position="1762"/>
    </location>
</feature>
<feature type="region of interest" description="Disordered" evidence="7">
    <location>
        <begin position="326"/>
        <end position="533"/>
    </location>
</feature>
<evidence type="ECO:0000256" key="4">
    <source>
        <dbReference type="ARBA" id="ARBA00022658"/>
    </source>
</evidence>
<dbReference type="RefSeq" id="XP_013267323.1">
    <property type="nucleotide sequence ID" value="XM_013411869.1"/>
</dbReference>
<keyword evidence="5" id="KW-0965">Cell junction</keyword>
<dbReference type="GeneID" id="25298396"/>
<feature type="region of interest" description="Disordered" evidence="7">
    <location>
        <begin position="791"/>
        <end position="865"/>
    </location>
</feature>
<dbReference type="GO" id="GO:0032955">
    <property type="term" value="P:regulation of division septum assembly"/>
    <property type="evidence" value="ECO:0007669"/>
    <property type="project" value="TreeGrafter"/>
</dbReference>
<evidence type="ECO:0000256" key="6">
    <source>
        <dbReference type="ARBA" id="ARBA00032587"/>
    </source>
</evidence>
<feature type="compositionally biased region" description="Low complexity" evidence="7">
    <location>
        <begin position="745"/>
        <end position="759"/>
    </location>
</feature>
<feature type="compositionally biased region" description="Polar residues" evidence="7">
    <location>
        <begin position="247"/>
        <end position="262"/>
    </location>
</feature>
<dbReference type="InterPro" id="IPR035899">
    <property type="entry name" value="DBL_dom_sf"/>
</dbReference>
<dbReference type="OrthoDB" id="10256089at2759"/>
<name>A0A0D2FDM6_9EURO</name>
<reference evidence="9 10" key="1">
    <citation type="submission" date="2015-01" db="EMBL/GenBank/DDBJ databases">
        <title>The Genome Sequence of Rhinocladiella mackenzie CBS 650.93.</title>
        <authorList>
            <consortium name="The Broad Institute Genomics Platform"/>
            <person name="Cuomo C."/>
            <person name="de Hoog S."/>
            <person name="Gorbushina A."/>
            <person name="Stielow B."/>
            <person name="Teixiera M."/>
            <person name="Abouelleil A."/>
            <person name="Chapman S.B."/>
            <person name="Priest M."/>
            <person name="Young S.K."/>
            <person name="Wortman J."/>
            <person name="Nusbaum C."/>
            <person name="Birren B."/>
        </authorList>
    </citation>
    <scope>NUCLEOTIDE SEQUENCE [LARGE SCALE GENOMIC DNA]</scope>
    <source>
        <strain evidence="9 10">CBS 650.93</strain>
    </source>
</reference>
<feature type="region of interest" description="Disordered" evidence="7">
    <location>
        <begin position="547"/>
        <end position="566"/>
    </location>
</feature>
<feature type="compositionally biased region" description="Basic and acidic residues" evidence="7">
    <location>
        <begin position="818"/>
        <end position="827"/>
    </location>
</feature>
<feature type="compositionally biased region" description="Low complexity" evidence="7">
    <location>
        <begin position="1125"/>
        <end position="1135"/>
    </location>
</feature>
<evidence type="ECO:0000313" key="9">
    <source>
        <dbReference type="EMBL" id="KIX00187.1"/>
    </source>
</evidence>
<evidence type="ECO:0000256" key="1">
    <source>
        <dbReference type="ARBA" id="ARBA00004282"/>
    </source>
</evidence>
<feature type="compositionally biased region" description="Low complexity" evidence="7">
    <location>
        <begin position="805"/>
        <end position="816"/>
    </location>
</feature>
<dbReference type="PANTHER" id="PTHR22834">
    <property type="entry name" value="NUCLEAR FUSION PROTEIN FUS2"/>
    <property type="match status" value="1"/>
</dbReference>
<dbReference type="GO" id="GO:0035556">
    <property type="term" value="P:intracellular signal transduction"/>
    <property type="evidence" value="ECO:0007669"/>
    <property type="project" value="InterPro"/>
</dbReference>
<feature type="region of interest" description="Disordered" evidence="7">
    <location>
        <begin position="1117"/>
        <end position="1148"/>
    </location>
</feature>
<evidence type="ECO:0000256" key="7">
    <source>
        <dbReference type="SAM" id="MobiDB-lite"/>
    </source>
</evidence>
<dbReference type="CDD" id="cd00160">
    <property type="entry name" value="RhoGEF"/>
    <property type="match status" value="1"/>
</dbReference>
<feature type="compositionally biased region" description="Polar residues" evidence="7">
    <location>
        <begin position="20"/>
        <end position="43"/>
    </location>
</feature>